<evidence type="ECO:0000313" key="1">
    <source>
        <dbReference type="EMBL" id="KAF4342868.1"/>
    </source>
</evidence>
<accession>A0A9P5E276</accession>
<evidence type="ECO:0000313" key="2">
    <source>
        <dbReference type="Proteomes" id="UP000730481"/>
    </source>
</evidence>
<organism evidence="1 2">
    <name type="scientific">Fusarium beomiforme</name>
    <dbReference type="NCBI Taxonomy" id="44412"/>
    <lineage>
        <taxon>Eukaryota</taxon>
        <taxon>Fungi</taxon>
        <taxon>Dikarya</taxon>
        <taxon>Ascomycota</taxon>
        <taxon>Pezizomycotina</taxon>
        <taxon>Sordariomycetes</taxon>
        <taxon>Hypocreomycetidae</taxon>
        <taxon>Hypocreales</taxon>
        <taxon>Nectriaceae</taxon>
        <taxon>Fusarium</taxon>
        <taxon>Fusarium burgessii species complex</taxon>
    </lineage>
</organism>
<comment type="caution">
    <text evidence="1">The sequence shown here is derived from an EMBL/GenBank/DDBJ whole genome shotgun (WGS) entry which is preliminary data.</text>
</comment>
<dbReference type="EMBL" id="PVQB02000117">
    <property type="protein sequence ID" value="KAF4342868.1"/>
    <property type="molecule type" value="Genomic_DNA"/>
</dbReference>
<keyword evidence="2" id="KW-1185">Reference proteome</keyword>
<dbReference type="AlphaFoldDB" id="A0A9P5E276"/>
<sequence length="463" mass="52025">MGPSNDKSLAKSTALHAIDWLDEHDDTDGYHFKICEPRINDDSEYQHDLAFYLRNISHLVALDEFRLTTEDSTRIVKVRLRLSAVAVQQNMTLEAAIRTLCKSMMTAGPEGGQIFVKNLTRRSIWGIIPISEVFRAYWTASFFNKILTEGPREFSSLAEDIITESRPYLCPTLWRFMVFAFAALAGLHDCFHLMQHFYDIDLEETFNLQDFIKEVLPTVRIVLTFFSQRTSAGESLDEERAKFNYCIQHFTRSYDEVLDRFGRVQCCLCKMSNAASSVLVLRRDLLNELMGASTQTQNDAIKGGVVALGSLWVSASKFSAIVAAGSVTAAATAAGVSTAVTLAVPIIACGVVFRSAIWAWDSQGKNRELTSQSNKFQAVFNITTVTWTSIYHMRLALEWFRLHEGEDPSALQFPNPAVQGVWQTFIDSYNTVTRGNNVGSFGVERLLSIWINEQRTEIVGSVK</sequence>
<name>A0A9P5E276_9HYPO</name>
<reference evidence="1" key="1">
    <citation type="journal article" date="2017" name="Mycologia">
        <title>Fusarium algeriense, sp. nov., a novel toxigenic crown rot pathogen of durum wheat from Algeria is nested in the Fusarium burgessii species complex.</title>
        <authorList>
            <person name="Laraba I."/>
            <person name="Keddad A."/>
            <person name="Boureghda H."/>
            <person name="Abdallah N."/>
            <person name="Vaughan M.M."/>
            <person name="Proctor R.H."/>
            <person name="Busman M."/>
            <person name="O'Donnell K."/>
        </authorList>
    </citation>
    <scope>NUCLEOTIDE SEQUENCE</scope>
    <source>
        <strain evidence="1">NRRL 25174</strain>
    </source>
</reference>
<proteinExistence type="predicted"/>
<dbReference type="Proteomes" id="UP000730481">
    <property type="component" value="Unassembled WGS sequence"/>
</dbReference>
<reference evidence="1" key="2">
    <citation type="submission" date="2020-02" db="EMBL/GenBank/DDBJ databases">
        <title>Identification and distribution of gene clusters putatively required for synthesis of sphingolipid metabolism inhibitors in phylogenetically diverse species of the filamentous fungus Fusarium.</title>
        <authorList>
            <person name="Kim H.-S."/>
            <person name="Busman M."/>
            <person name="Brown D.W."/>
            <person name="Divon H."/>
            <person name="Uhlig S."/>
            <person name="Proctor R.H."/>
        </authorList>
    </citation>
    <scope>NUCLEOTIDE SEQUENCE</scope>
    <source>
        <strain evidence="1">NRRL 25174</strain>
    </source>
</reference>
<gene>
    <name evidence="1" type="ORF">FBEOM_3189</name>
</gene>
<protein>
    <submittedName>
        <fullName evidence="1">General substrate transporter</fullName>
    </submittedName>
</protein>
<dbReference type="OrthoDB" id="5146656at2759"/>